<gene>
    <name evidence="1" type="ORF">STAS_23045</name>
</gene>
<sequence length="264" mass="31607">MGSEFLDIPCRSSSPIPVKETLLLAELWSRRCLEEETIINFDVIAIKYLMQVKEINLGFEVSISHHFYHVEMDFTVVSYDVETVSNFLSMSEKSSTFDLSTVKDVYRRRNATKMKRRYNDLDPYQKQVYCAKKNKHRKGQIWALHVLIPMKFHLDLKSMTTWKKVYHKCKCHGGWEYKCQRWGEWDSFSICDFSMYIYFYKKEVPQINTKLVQWGRTEKYKLILAMMICDQFHLSRFEARYTINLEFRLVLLVTLKSTHYKSNS</sequence>
<protein>
    <submittedName>
        <fullName evidence="1">OSBP(Oxysterol binding protein)-related protein1C</fullName>
    </submittedName>
</protein>
<organism evidence="1 2">
    <name type="scientific">Striga asiatica</name>
    <name type="common">Asiatic witchweed</name>
    <name type="synonym">Buchnera asiatica</name>
    <dbReference type="NCBI Taxonomy" id="4170"/>
    <lineage>
        <taxon>Eukaryota</taxon>
        <taxon>Viridiplantae</taxon>
        <taxon>Streptophyta</taxon>
        <taxon>Embryophyta</taxon>
        <taxon>Tracheophyta</taxon>
        <taxon>Spermatophyta</taxon>
        <taxon>Magnoliopsida</taxon>
        <taxon>eudicotyledons</taxon>
        <taxon>Gunneridae</taxon>
        <taxon>Pentapetalae</taxon>
        <taxon>asterids</taxon>
        <taxon>lamiids</taxon>
        <taxon>Lamiales</taxon>
        <taxon>Orobanchaceae</taxon>
        <taxon>Buchnereae</taxon>
        <taxon>Striga</taxon>
    </lineage>
</organism>
<proteinExistence type="predicted"/>
<accession>A0A5A7QMG7</accession>
<reference evidence="2" key="1">
    <citation type="journal article" date="2019" name="Curr. Biol.">
        <title>Genome Sequence of Striga asiatica Provides Insight into the Evolution of Plant Parasitism.</title>
        <authorList>
            <person name="Yoshida S."/>
            <person name="Kim S."/>
            <person name="Wafula E.K."/>
            <person name="Tanskanen J."/>
            <person name="Kim Y.M."/>
            <person name="Honaas L."/>
            <person name="Yang Z."/>
            <person name="Spallek T."/>
            <person name="Conn C.E."/>
            <person name="Ichihashi Y."/>
            <person name="Cheong K."/>
            <person name="Cui S."/>
            <person name="Der J.P."/>
            <person name="Gundlach H."/>
            <person name="Jiao Y."/>
            <person name="Hori C."/>
            <person name="Ishida J.K."/>
            <person name="Kasahara H."/>
            <person name="Kiba T."/>
            <person name="Kim M.S."/>
            <person name="Koo N."/>
            <person name="Laohavisit A."/>
            <person name="Lee Y.H."/>
            <person name="Lumba S."/>
            <person name="McCourt P."/>
            <person name="Mortimer J.C."/>
            <person name="Mutuku J.M."/>
            <person name="Nomura T."/>
            <person name="Sasaki-Sekimoto Y."/>
            <person name="Seto Y."/>
            <person name="Wang Y."/>
            <person name="Wakatake T."/>
            <person name="Sakakibara H."/>
            <person name="Demura T."/>
            <person name="Yamaguchi S."/>
            <person name="Yoneyama K."/>
            <person name="Manabe R.I."/>
            <person name="Nelson D.C."/>
            <person name="Schulman A.H."/>
            <person name="Timko M.P."/>
            <person name="dePamphilis C.W."/>
            <person name="Choi D."/>
            <person name="Shirasu K."/>
        </authorList>
    </citation>
    <scope>NUCLEOTIDE SEQUENCE [LARGE SCALE GENOMIC DNA]</scope>
    <source>
        <strain evidence="2">cv. UVA1</strain>
    </source>
</reference>
<keyword evidence="2" id="KW-1185">Reference proteome</keyword>
<dbReference type="EMBL" id="BKCP01007404">
    <property type="protein sequence ID" value="GER46042.1"/>
    <property type="molecule type" value="Genomic_DNA"/>
</dbReference>
<dbReference type="Proteomes" id="UP000325081">
    <property type="component" value="Unassembled WGS sequence"/>
</dbReference>
<evidence type="ECO:0000313" key="2">
    <source>
        <dbReference type="Proteomes" id="UP000325081"/>
    </source>
</evidence>
<comment type="caution">
    <text evidence="1">The sequence shown here is derived from an EMBL/GenBank/DDBJ whole genome shotgun (WGS) entry which is preliminary data.</text>
</comment>
<dbReference type="AlphaFoldDB" id="A0A5A7QMG7"/>
<evidence type="ECO:0000313" key="1">
    <source>
        <dbReference type="EMBL" id="GER46042.1"/>
    </source>
</evidence>
<name>A0A5A7QMG7_STRAF</name>